<reference evidence="20" key="1">
    <citation type="submission" date="2016-05" db="EMBL/GenBank/DDBJ databases">
        <authorList>
            <person name="Naeem Raeece"/>
        </authorList>
    </citation>
    <scope>NUCLEOTIDE SEQUENCE [LARGE SCALE GENOMIC DNA]</scope>
</reference>
<dbReference type="FunFam" id="3.40.50.720:FF:000004">
    <property type="entry name" value="Adenosylhomocysteinase"/>
    <property type="match status" value="1"/>
</dbReference>
<feature type="compositionally biased region" description="Basic and acidic residues" evidence="17">
    <location>
        <begin position="474"/>
        <end position="492"/>
    </location>
</feature>
<dbReference type="GO" id="GO:0006730">
    <property type="term" value="P:one-carbon metabolic process"/>
    <property type="evidence" value="ECO:0007669"/>
    <property type="project" value="UniProtKB-KW"/>
</dbReference>
<evidence type="ECO:0000256" key="5">
    <source>
        <dbReference type="ARBA" id="ARBA00022091"/>
    </source>
</evidence>
<evidence type="ECO:0000313" key="19">
    <source>
        <dbReference type="EMBL" id="SBS92119.1"/>
    </source>
</evidence>
<evidence type="ECO:0000256" key="4">
    <source>
        <dbReference type="ARBA" id="ARBA00011881"/>
    </source>
</evidence>
<dbReference type="FunFam" id="3.40.50.1480:FF:000011">
    <property type="entry name" value="Adenosylhomocysteinase"/>
    <property type="match status" value="1"/>
</dbReference>
<evidence type="ECO:0000256" key="15">
    <source>
        <dbReference type="RuleBase" id="RU000548"/>
    </source>
</evidence>
<dbReference type="Pfam" id="PF05221">
    <property type="entry name" value="AdoHcyase"/>
    <property type="match status" value="1"/>
</dbReference>
<comment type="similarity">
    <text evidence="3 16">Belongs to the adenosylhomocysteinase family.</text>
</comment>
<feature type="domain" description="DEAD-box RNA helicase Q" evidence="18">
    <location>
        <begin position="565"/>
        <end position="594"/>
    </location>
</feature>
<comment type="catalytic activity">
    <reaction evidence="13 15">
        <text>S-adenosyl-L-homocysteine + H2O = L-homocysteine + adenosine</text>
        <dbReference type="Rhea" id="RHEA:21708"/>
        <dbReference type="ChEBI" id="CHEBI:15377"/>
        <dbReference type="ChEBI" id="CHEBI:16335"/>
        <dbReference type="ChEBI" id="CHEBI:57856"/>
        <dbReference type="ChEBI" id="CHEBI:58199"/>
        <dbReference type="EC" id="3.13.2.1"/>
    </reaction>
</comment>
<evidence type="ECO:0000313" key="20">
    <source>
        <dbReference type="Proteomes" id="UP000078560"/>
    </source>
</evidence>
<gene>
    <name evidence="19" type="ORF">POVCU2_0072190</name>
</gene>
<dbReference type="NCBIfam" id="TIGR00936">
    <property type="entry name" value="ahcY"/>
    <property type="match status" value="1"/>
</dbReference>
<feature type="short sequence motif" description="Q motif" evidence="14">
    <location>
        <begin position="565"/>
        <end position="594"/>
    </location>
</feature>
<comment type="subunit">
    <text evidence="4">Homotetramer.</text>
</comment>
<dbReference type="EC" id="3.13.2.1" evidence="12 15"/>
<sequence>MYDSTSKIKDLSLAPFGKLQMEISETEMPGLMTIREEYEKLKPLKGAKITGCLHMTIETALLMETLQKLGAKLRWCSCNIYSTLDYAAAAVSTLENVSVFAWRGETLEEYWWCVEKALTWGEDGEGPDLIVDDGADASYLVHKGAEYEKLYEEKKILPDPESGKNEEERCFLSLIKSSILKNPKKWTNMSKKIIGMSEETTTGVLRVRKIEKNNGLLFTAINVNDSVTKQKYDNIYGCRHSLPDGLMRATDFMISGKIVVICGYGDVGKGCASAMKGLGARVYVTEVDPICAIQAVMEGFNVVKLEEIVDKADFFVTCTGNVDIIKLEHLLKMKNNAVVGNIGHFDDEIQIEDLFSHEGIEIENVKPQVDRVTLPNGNKIIVLAQGRLLNLACATGHPAFVMSFSFCNQVFAQLELWENRNTGKYEKNKSYILPRELDEKAKNKKNKRNGNDNDNSKSNYGKGKKTKIGKNYKKNNEIKGSKLHKNDKEKRINKLSTKLNKKPSENSVENSKKRYSWLFDKNENHNENIKNSDTDSDIDSEEHKGVKKKFVLYKKRKNKGKVVLSCFQNLGLSKQMCKSISSNLKYNRPTDIQKLCIPKILNKKDEPTTTNNNNALTNNEKTKKG</sequence>
<dbReference type="PROSITE" id="PS51195">
    <property type="entry name" value="Q_MOTIF"/>
    <property type="match status" value="1"/>
</dbReference>
<dbReference type="PROSITE" id="PS00739">
    <property type="entry name" value="ADOHCYASE_2"/>
    <property type="match status" value="1"/>
</dbReference>
<dbReference type="InterPro" id="IPR042172">
    <property type="entry name" value="Adenosylhomocyst_ase-like_sf"/>
</dbReference>
<dbReference type="InterPro" id="IPR015878">
    <property type="entry name" value="Ado_hCys_hydrolase_NAD-bd"/>
</dbReference>
<dbReference type="InterPro" id="IPR020082">
    <property type="entry name" value="S-Ado-L-homoCys_hydrolase_CS"/>
</dbReference>
<dbReference type="GO" id="GO:0004013">
    <property type="term" value="F:adenosylhomocysteinase activity"/>
    <property type="evidence" value="ECO:0007669"/>
    <property type="project" value="UniProtKB-EC"/>
</dbReference>
<evidence type="ECO:0000256" key="17">
    <source>
        <dbReference type="SAM" id="MobiDB-lite"/>
    </source>
</evidence>
<evidence type="ECO:0000256" key="8">
    <source>
        <dbReference type="ARBA" id="ARBA00022801"/>
    </source>
</evidence>
<evidence type="ECO:0000259" key="18">
    <source>
        <dbReference type="PROSITE" id="PS51195"/>
    </source>
</evidence>
<dbReference type="GO" id="GO:0003724">
    <property type="term" value="F:RNA helicase activity"/>
    <property type="evidence" value="ECO:0007669"/>
    <property type="project" value="InterPro"/>
</dbReference>
<protein>
    <recommendedName>
        <fullName evidence="5 15">Adenosylhomocysteinase</fullName>
        <ecNumber evidence="12 15">3.13.2.1</ecNumber>
    </recommendedName>
</protein>
<organism evidence="19 20">
    <name type="scientific">Plasmodium ovale curtisi</name>
    <dbReference type="NCBI Taxonomy" id="864141"/>
    <lineage>
        <taxon>Eukaryota</taxon>
        <taxon>Sar</taxon>
        <taxon>Alveolata</taxon>
        <taxon>Apicomplexa</taxon>
        <taxon>Aconoidasida</taxon>
        <taxon>Haemosporida</taxon>
        <taxon>Plasmodiidae</taxon>
        <taxon>Plasmodium</taxon>
        <taxon>Plasmodium (Plasmodium)</taxon>
    </lineage>
</organism>
<feature type="compositionally biased region" description="Basic residues" evidence="17">
    <location>
        <begin position="462"/>
        <end position="473"/>
    </location>
</feature>
<dbReference type="UniPathway" id="UPA00314">
    <property type="reaction ID" value="UER00076"/>
</dbReference>
<evidence type="ECO:0000256" key="12">
    <source>
        <dbReference type="ARBA" id="ARBA00034527"/>
    </source>
</evidence>
<dbReference type="EMBL" id="FLQU01001229">
    <property type="protein sequence ID" value="SBS92119.1"/>
    <property type="molecule type" value="Genomic_DNA"/>
</dbReference>
<dbReference type="AlphaFoldDB" id="A0A1A8WGM2"/>
<keyword evidence="9" id="KW-0347">Helicase</keyword>
<evidence type="ECO:0000256" key="13">
    <source>
        <dbReference type="ARBA" id="ARBA00048858"/>
    </source>
</evidence>
<dbReference type="CDD" id="cd00401">
    <property type="entry name" value="SAHH"/>
    <property type="match status" value="1"/>
</dbReference>
<feature type="compositionally biased region" description="Low complexity" evidence="17">
    <location>
        <begin position="608"/>
        <end position="619"/>
    </location>
</feature>
<evidence type="ECO:0000256" key="7">
    <source>
        <dbReference type="ARBA" id="ARBA00022741"/>
    </source>
</evidence>
<evidence type="ECO:0000256" key="14">
    <source>
        <dbReference type="PROSITE-ProRule" id="PRU00552"/>
    </source>
</evidence>
<evidence type="ECO:0000256" key="9">
    <source>
        <dbReference type="ARBA" id="ARBA00022806"/>
    </source>
</evidence>
<keyword evidence="11 15" id="KW-0520">NAD</keyword>
<dbReference type="GO" id="GO:0033353">
    <property type="term" value="P:S-adenosylmethionine cycle"/>
    <property type="evidence" value="ECO:0007669"/>
    <property type="project" value="TreeGrafter"/>
</dbReference>
<dbReference type="InterPro" id="IPR000043">
    <property type="entry name" value="Adenosylhomocysteinase-like"/>
</dbReference>
<dbReference type="PROSITE" id="PS00738">
    <property type="entry name" value="ADOHCYASE_1"/>
    <property type="match status" value="1"/>
</dbReference>
<dbReference type="InterPro" id="IPR036291">
    <property type="entry name" value="NAD(P)-bd_dom_sf"/>
</dbReference>
<evidence type="ECO:0000256" key="1">
    <source>
        <dbReference type="ARBA" id="ARBA00002639"/>
    </source>
</evidence>
<dbReference type="Gene3D" id="3.40.50.720">
    <property type="entry name" value="NAD(P)-binding Rossmann-like Domain"/>
    <property type="match status" value="1"/>
</dbReference>
<evidence type="ECO:0000256" key="2">
    <source>
        <dbReference type="ARBA" id="ARBA00005195"/>
    </source>
</evidence>
<comment type="pathway">
    <text evidence="2 15">Amino-acid biosynthesis; L-homocysteine biosynthesis; L-homocysteine from S-adenosyl-L-homocysteine: step 1/1.</text>
</comment>
<dbReference type="Pfam" id="PF00670">
    <property type="entry name" value="AdoHcyase_NAD"/>
    <property type="match status" value="1"/>
</dbReference>
<dbReference type="Proteomes" id="UP000078560">
    <property type="component" value="Unassembled WGS sequence"/>
</dbReference>
<evidence type="ECO:0000256" key="10">
    <source>
        <dbReference type="ARBA" id="ARBA00022840"/>
    </source>
</evidence>
<evidence type="ECO:0000256" key="3">
    <source>
        <dbReference type="ARBA" id="ARBA00007122"/>
    </source>
</evidence>
<evidence type="ECO:0000256" key="16">
    <source>
        <dbReference type="RuleBase" id="RU004166"/>
    </source>
</evidence>
<feature type="non-terminal residue" evidence="19">
    <location>
        <position position="625"/>
    </location>
</feature>
<dbReference type="SUPFAM" id="SSF52283">
    <property type="entry name" value="Formate/glycerate dehydrogenase catalytic domain-like"/>
    <property type="match status" value="2"/>
</dbReference>
<comment type="cofactor">
    <cofactor evidence="15">
        <name>NAD(+)</name>
        <dbReference type="ChEBI" id="CHEBI:57540"/>
    </cofactor>
    <text evidence="15">Binds 1 NAD(+) per subunit.</text>
</comment>
<keyword evidence="8 15" id="KW-0378">Hydrolase</keyword>
<dbReference type="GO" id="GO:0005524">
    <property type="term" value="F:ATP binding"/>
    <property type="evidence" value="ECO:0007669"/>
    <property type="project" value="UniProtKB-KW"/>
</dbReference>
<keyword evidence="6 15" id="KW-0554">One-carbon metabolism</keyword>
<dbReference type="Gene3D" id="3.40.50.300">
    <property type="entry name" value="P-loop containing nucleotide triphosphate hydrolases"/>
    <property type="match status" value="1"/>
</dbReference>
<comment type="function">
    <text evidence="1">Adenosylhomocysteine is a competitive inhibitor of S-adenosyl-L-methionine-dependent methyl transferase reactions; therefore adenosylhomocysteinase may play a key role in the control of methylations via regulation of the intracellular concentration of adenosylhomocysteine.</text>
</comment>
<dbReference type="SMART" id="SM00996">
    <property type="entry name" value="AdoHcyase"/>
    <property type="match status" value="1"/>
</dbReference>
<feature type="region of interest" description="Disordered" evidence="17">
    <location>
        <begin position="436"/>
        <end position="511"/>
    </location>
</feature>
<dbReference type="PANTHER" id="PTHR23420">
    <property type="entry name" value="ADENOSYLHOMOCYSTEINASE"/>
    <property type="match status" value="1"/>
</dbReference>
<keyword evidence="10" id="KW-0067">ATP-binding</keyword>
<dbReference type="InterPro" id="IPR027417">
    <property type="entry name" value="P-loop_NTPase"/>
</dbReference>
<proteinExistence type="inferred from homology"/>
<evidence type="ECO:0000256" key="11">
    <source>
        <dbReference type="ARBA" id="ARBA00023027"/>
    </source>
</evidence>
<dbReference type="SUPFAM" id="SSF51735">
    <property type="entry name" value="NAD(P)-binding Rossmann-fold domains"/>
    <property type="match status" value="1"/>
</dbReference>
<dbReference type="PANTHER" id="PTHR23420:SF0">
    <property type="entry name" value="ADENOSYLHOMOCYSTEINASE"/>
    <property type="match status" value="1"/>
</dbReference>
<dbReference type="SMART" id="SM00997">
    <property type="entry name" value="AdoHcyase_NAD"/>
    <property type="match status" value="1"/>
</dbReference>
<dbReference type="GO" id="GO:0005829">
    <property type="term" value="C:cytosol"/>
    <property type="evidence" value="ECO:0007669"/>
    <property type="project" value="TreeGrafter"/>
</dbReference>
<name>A0A1A8WGM2_PLAOA</name>
<dbReference type="NCBIfam" id="NF004005">
    <property type="entry name" value="PRK05476.2-3"/>
    <property type="match status" value="1"/>
</dbReference>
<dbReference type="Gene3D" id="3.40.50.1480">
    <property type="entry name" value="Adenosylhomocysteinase-like"/>
    <property type="match status" value="1"/>
</dbReference>
<evidence type="ECO:0000256" key="6">
    <source>
        <dbReference type="ARBA" id="ARBA00022563"/>
    </source>
</evidence>
<feature type="region of interest" description="Disordered" evidence="17">
    <location>
        <begin position="603"/>
        <end position="625"/>
    </location>
</feature>
<keyword evidence="7" id="KW-0547">Nucleotide-binding</keyword>
<dbReference type="InterPro" id="IPR014014">
    <property type="entry name" value="RNA_helicase_DEAD_Q_motif"/>
</dbReference>
<accession>A0A1A8WGM2</accession>